<dbReference type="Proteomes" id="UP001165653">
    <property type="component" value="Unassembled WGS sequence"/>
</dbReference>
<protein>
    <submittedName>
        <fullName evidence="1">DUF892 family protein</fullName>
    </submittedName>
</protein>
<dbReference type="RefSeq" id="WP_264512096.1">
    <property type="nucleotide sequence ID" value="NZ_JAPDDR010000002.1"/>
</dbReference>
<dbReference type="PANTHER" id="PTHR30565">
    <property type="entry name" value="PROTEIN YCIF"/>
    <property type="match status" value="1"/>
</dbReference>
<dbReference type="PANTHER" id="PTHR30565:SF9">
    <property type="entry name" value="PROTEIN YCIF"/>
    <property type="match status" value="1"/>
</dbReference>
<dbReference type="InterPro" id="IPR012347">
    <property type="entry name" value="Ferritin-like"/>
</dbReference>
<organism evidence="1 2">
    <name type="scientific">Luteolibacter rhizosphaerae</name>
    <dbReference type="NCBI Taxonomy" id="2989719"/>
    <lineage>
        <taxon>Bacteria</taxon>
        <taxon>Pseudomonadati</taxon>
        <taxon>Verrucomicrobiota</taxon>
        <taxon>Verrucomicrobiia</taxon>
        <taxon>Verrucomicrobiales</taxon>
        <taxon>Verrucomicrobiaceae</taxon>
        <taxon>Luteolibacter</taxon>
    </lineage>
</organism>
<evidence type="ECO:0000313" key="2">
    <source>
        <dbReference type="Proteomes" id="UP001165653"/>
    </source>
</evidence>
<dbReference type="InterPro" id="IPR009078">
    <property type="entry name" value="Ferritin-like_SF"/>
</dbReference>
<dbReference type="InterPro" id="IPR010287">
    <property type="entry name" value="DUF892_YciF-like"/>
</dbReference>
<sequence>MTIASSTDIFFDQLKDLKSATEQRIDTLPDLIGWASDSQLRETLQDCLHDALSSLQIILTIFQEHSKPAGDDVCKAVAGLIDGGNNHIEMASNASVRDHLLIAHNLRLGHYLLAATSFTLGMAKSCGFPEEAERLGEILQQEVAFTAKLGDIASGSFGVELGDEA</sequence>
<accession>A0ABT3G0K9</accession>
<keyword evidence="2" id="KW-1185">Reference proteome</keyword>
<dbReference type="Gene3D" id="1.20.1260.10">
    <property type="match status" value="1"/>
</dbReference>
<dbReference type="Pfam" id="PF05974">
    <property type="entry name" value="DUF892"/>
    <property type="match status" value="1"/>
</dbReference>
<gene>
    <name evidence="1" type="ORF">OJ996_05680</name>
</gene>
<dbReference type="EMBL" id="JAPDDR010000002">
    <property type="protein sequence ID" value="MCW1913051.1"/>
    <property type="molecule type" value="Genomic_DNA"/>
</dbReference>
<proteinExistence type="predicted"/>
<dbReference type="InterPro" id="IPR047114">
    <property type="entry name" value="YciF"/>
</dbReference>
<dbReference type="SUPFAM" id="SSF47240">
    <property type="entry name" value="Ferritin-like"/>
    <property type="match status" value="1"/>
</dbReference>
<reference evidence="1" key="1">
    <citation type="submission" date="2022-10" db="EMBL/GenBank/DDBJ databases">
        <title>Luteolibacter sp. GHJ8, whole genome shotgun sequencing project.</title>
        <authorList>
            <person name="Zhao G."/>
            <person name="Shen L."/>
        </authorList>
    </citation>
    <scope>NUCLEOTIDE SEQUENCE</scope>
    <source>
        <strain evidence="1">GHJ8</strain>
    </source>
</reference>
<comment type="caution">
    <text evidence="1">The sequence shown here is derived from an EMBL/GenBank/DDBJ whole genome shotgun (WGS) entry which is preliminary data.</text>
</comment>
<evidence type="ECO:0000313" key="1">
    <source>
        <dbReference type="EMBL" id="MCW1913051.1"/>
    </source>
</evidence>
<name>A0ABT3G0K9_9BACT</name>